<dbReference type="GO" id="GO:0030036">
    <property type="term" value="P:actin cytoskeleton organization"/>
    <property type="evidence" value="ECO:0007669"/>
    <property type="project" value="InterPro"/>
</dbReference>
<dbReference type="SMART" id="SM01140">
    <property type="entry name" value="Drf_GBD"/>
    <property type="match status" value="1"/>
</dbReference>
<dbReference type="InterPro" id="IPR014768">
    <property type="entry name" value="GBD/FH3_dom"/>
</dbReference>
<protein>
    <recommendedName>
        <fullName evidence="7">Disheveled-associated activator of morphogenesis 1</fullName>
    </recommendedName>
</protein>
<feature type="coiled-coil region" evidence="1">
    <location>
        <begin position="443"/>
        <end position="532"/>
    </location>
</feature>
<name>A0A9P0NJ23_APHGO</name>
<dbReference type="SUPFAM" id="SSF101447">
    <property type="entry name" value="Formin homology 2 domain (FH2 domain)"/>
    <property type="match status" value="1"/>
</dbReference>
<dbReference type="InterPro" id="IPR010473">
    <property type="entry name" value="GTPase-bd"/>
</dbReference>
<dbReference type="InterPro" id="IPR011989">
    <property type="entry name" value="ARM-like"/>
</dbReference>
<dbReference type="Pfam" id="PF02181">
    <property type="entry name" value="FH2"/>
    <property type="match status" value="1"/>
</dbReference>
<dbReference type="Proteomes" id="UP001154329">
    <property type="component" value="Chromosome 2"/>
</dbReference>
<dbReference type="InterPro" id="IPR015425">
    <property type="entry name" value="FH2_Formin"/>
</dbReference>
<proteinExistence type="predicted"/>
<dbReference type="SUPFAM" id="SSF48371">
    <property type="entry name" value="ARM repeat"/>
    <property type="match status" value="1"/>
</dbReference>
<evidence type="ECO:0000256" key="1">
    <source>
        <dbReference type="SAM" id="Coils"/>
    </source>
</evidence>
<dbReference type="Gene3D" id="1.10.238.150">
    <property type="entry name" value="Formin, FH3 diaphanous domain"/>
    <property type="match status" value="1"/>
</dbReference>
<dbReference type="Pfam" id="PF06367">
    <property type="entry name" value="Drf_FH3"/>
    <property type="match status" value="1"/>
</dbReference>
<dbReference type="SMART" id="SM00498">
    <property type="entry name" value="FH2"/>
    <property type="match status" value="1"/>
</dbReference>
<dbReference type="AlphaFoldDB" id="A0A9P0NJ23"/>
<keyword evidence="6" id="KW-1185">Reference proteome</keyword>
<dbReference type="PANTHER" id="PTHR45725">
    <property type="entry name" value="FORMIN HOMOLOGY 2 FAMILY MEMBER"/>
    <property type="match status" value="1"/>
</dbReference>
<dbReference type="InterPro" id="IPR010472">
    <property type="entry name" value="FH3_dom"/>
</dbReference>
<gene>
    <name evidence="5" type="ORF">APHIGO_LOCUS5229</name>
</gene>
<dbReference type="Gene3D" id="1.25.10.10">
    <property type="entry name" value="Leucine-rich Repeat Variant"/>
    <property type="match status" value="1"/>
</dbReference>
<dbReference type="Pfam" id="PF06371">
    <property type="entry name" value="Drf_GBD"/>
    <property type="match status" value="1"/>
</dbReference>
<evidence type="ECO:0008006" key="7">
    <source>
        <dbReference type="Google" id="ProtNLM"/>
    </source>
</evidence>
<feature type="compositionally biased region" description="Polar residues" evidence="2">
    <location>
        <begin position="670"/>
        <end position="681"/>
    </location>
</feature>
<dbReference type="PROSITE" id="PS51232">
    <property type="entry name" value="GBD_FH3"/>
    <property type="match status" value="1"/>
</dbReference>
<organism evidence="5 6">
    <name type="scientific">Aphis gossypii</name>
    <name type="common">Cotton aphid</name>
    <dbReference type="NCBI Taxonomy" id="80765"/>
    <lineage>
        <taxon>Eukaryota</taxon>
        <taxon>Metazoa</taxon>
        <taxon>Ecdysozoa</taxon>
        <taxon>Arthropoda</taxon>
        <taxon>Hexapoda</taxon>
        <taxon>Insecta</taxon>
        <taxon>Pterygota</taxon>
        <taxon>Neoptera</taxon>
        <taxon>Paraneoptera</taxon>
        <taxon>Hemiptera</taxon>
        <taxon>Sternorrhyncha</taxon>
        <taxon>Aphidomorpha</taxon>
        <taxon>Aphidoidea</taxon>
        <taxon>Aphididae</taxon>
        <taxon>Aphidini</taxon>
        <taxon>Aphis</taxon>
        <taxon>Aphis</taxon>
    </lineage>
</organism>
<dbReference type="GO" id="GO:0031267">
    <property type="term" value="F:small GTPase binding"/>
    <property type="evidence" value="ECO:0007669"/>
    <property type="project" value="InterPro"/>
</dbReference>
<reference evidence="5" key="1">
    <citation type="submission" date="2022-02" db="EMBL/GenBank/DDBJ databases">
        <authorList>
            <person name="King R."/>
        </authorList>
    </citation>
    <scope>NUCLEOTIDE SEQUENCE</scope>
</reference>
<dbReference type="FunFam" id="1.25.10.10:FF:000800">
    <property type="entry name" value="Disheveled-associated activator of morphogenesis"/>
    <property type="match status" value="1"/>
</dbReference>
<dbReference type="PANTHER" id="PTHR45725:SF1">
    <property type="entry name" value="DISHEVELLED ASSOCIATED ACTIVATOR OF MORPHOGENESIS, ISOFORM D"/>
    <property type="match status" value="1"/>
</dbReference>
<evidence type="ECO:0000259" key="4">
    <source>
        <dbReference type="PROSITE" id="PS51444"/>
    </source>
</evidence>
<feature type="domain" description="FH2" evidence="4">
    <location>
        <begin position="614"/>
        <end position="890"/>
    </location>
</feature>
<keyword evidence="1" id="KW-0175">Coiled coil</keyword>
<evidence type="ECO:0000256" key="2">
    <source>
        <dbReference type="SAM" id="MobiDB-lite"/>
    </source>
</evidence>
<dbReference type="SMART" id="SM01139">
    <property type="entry name" value="Drf_FH3"/>
    <property type="match status" value="1"/>
</dbReference>
<dbReference type="InterPro" id="IPR051425">
    <property type="entry name" value="Formin_Homology"/>
</dbReference>
<dbReference type="PROSITE" id="PS51444">
    <property type="entry name" value="FH2"/>
    <property type="match status" value="1"/>
</dbReference>
<feature type="domain" description="GBD/FH3" evidence="3">
    <location>
        <begin position="65"/>
        <end position="432"/>
    </location>
</feature>
<dbReference type="InterPro" id="IPR016024">
    <property type="entry name" value="ARM-type_fold"/>
</dbReference>
<evidence type="ECO:0000259" key="3">
    <source>
        <dbReference type="PROSITE" id="PS51232"/>
    </source>
</evidence>
<reference evidence="5" key="2">
    <citation type="submission" date="2022-10" db="EMBL/GenBank/DDBJ databases">
        <authorList>
            <consortium name="ENA_rothamsted_submissions"/>
            <consortium name="culmorum"/>
            <person name="King R."/>
        </authorList>
    </citation>
    <scope>NUCLEOTIDE SEQUENCE</scope>
</reference>
<dbReference type="InterPro" id="IPR042201">
    <property type="entry name" value="FH2_Formin_sf"/>
</dbReference>
<evidence type="ECO:0000313" key="5">
    <source>
        <dbReference type="EMBL" id="CAH1723617.1"/>
    </source>
</evidence>
<dbReference type="GO" id="GO:0030838">
    <property type="term" value="P:positive regulation of actin filament polymerization"/>
    <property type="evidence" value="ECO:0007669"/>
    <property type="project" value="TreeGrafter"/>
</dbReference>
<feature type="region of interest" description="Disordered" evidence="2">
    <location>
        <begin position="670"/>
        <end position="689"/>
    </location>
</feature>
<dbReference type="Gene3D" id="1.20.58.2220">
    <property type="entry name" value="Formin, FH2 domain"/>
    <property type="match status" value="1"/>
</dbReference>
<dbReference type="EMBL" id="OU899035">
    <property type="protein sequence ID" value="CAH1723617.1"/>
    <property type="molecule type" value="Genomic_DNA"/>
</dbReference>
<accession>A0A9P0NJ23</accession>
<sequence length="890" mass="100619">MKLINLTVPRSMAGLAERLSGMMPTPSVRGRKGWCGCLKDDEPPEITYIVVDSGTLTLQKMTPTLPMPEKPELDRLFAELVEELDLTATNKAAMLELPEEKKWQIYCSKKKILEDQENTTDLSQSPENYIERIQSLNGDELENTKLFDSLKTALRTQPHSFVLRFVQADGLVTLLGVLSSMNYDTQQGAMHTSIIGCIKALMNNSTGRSHVLAHPSAISTIARSLLTENPRTKVAVLEILGASCLVPGGHKKVLDAMTDYKEFAHERARFQGIINDLDRNTGVYRDDLTVKTAIMSFVNAVLSYGPGQESLEFRLHLRYEFLQLGLKNIIIKLREHENQTLDRHMDFFDMVRNEDENELARKFEQEQVDTQSATSMFDLLRRKLSHSPAYPHFLSLFQHFLLLPLEYGSLPQHWLLFDRIVQQITLQTDAGADNDVSPININVKEIIQLLAKEEELLEAKNKAEELEKENTSITASLAKKEQELDLRNQEKEDMEASILRIKERLEKEISIHLETKQKISELEDTSSELQHRIAYEQGERRKLEAMLNNGSLPDDAKVTISPPPPMPIPPPPPPQLIIKSNCPAPPPAPPLQIPPLNLPPPPGCLPQLAVRQRSVEIPKPSAPLKSFNWAKLPETKVAGTVWADIDEGKMYSSIDLETVDKLFCAYQNQKPTNGTTAANEGSSEDLRKTGSNKSKVLSVIDGRRAQNCTILLSKLKMSDEEIARVILDMDTKDILPLDMVEQLLKFTPGPDEAALLEEHSFDLDSLARADRFLYEISKIAHYDQRLRSLVYKKKFITWTGEVEGRTKIVMEASREVARSRRLRKLLELVLALGNYMNKGARGNAWGFRLSSLNRLTDTKSSSVRGITLLHYIVDMADKKVVYIIYKHYMI</sequence>
<dbReference type="GO" id="GO:0003779">
    <property type="term" value="F:actin binding"/>
    <property type="evidence" value="ECO:0007669"/>
    <property type="project" value="InterPro"/>
</dbReference>
<evidence type="ECO:0000313" key="6">
    <source>
        <dbReference type="Proteomes" id="UP001154329"/>
    </source>
</evidence>